<comment type="caution">
    <text evidence="13">The sequence shown here is derived from an EMBL/GenBank/DDBJ whole genome shotgun (WGS) entry which is preliminary data.</text>
</comment>
<comment type="function">
    <text evidence="1 11">Functions in the biosynthesis of the anionic phospholipids phosphatidylglycerol and cardiolipin.</text>
</comment>
<comment type="pathway">
    <text evidence="2 11">Phospholipid metabolism; phosphatidylglycerol biosynthesis; phosphatidylglycerol from CDP-diacylglycerol: step 1/2.</text>
</comment>
<comment type="catalytic activity">
    <reaction evidence="10 11">
        <text>a CDP-1,2-diacyl-sn-glycerol + sn-glycerol 3-phosphate = a 1,2-diacyl-sn-glycero-3-phospho-(1'-sn-glycero-3'-phosphate) + CMP + H(+)</text>
        <dbReference type="Rhea" id="RHEA:12593"/>
        <dbReference type="ChEBI" id="CHEBI:15378"/>
        <dbReference type="ChEBI" id="CHEBI:57597"/>
        <dbReference type="ChEBI" id="CHEBI:58332"/>
        <dbReference type="ChEBI" id="CHEBI:60110"/>
        <dbReference type="ChEBI" id="CHEBI:60377"/>
        <dbReference type="EC" id="2.7.8.5"/>
    </reaction>
</comment>
<keyword evidence="7 11" id="KW-0443">Lipid metabolism</keyword>
<dbReference type="SMART" id="SM00155">
    <property type="entry name" value="PLDc"/>
    <property type="match status" value="2"/>
</dbReference>
<dbReference type="PIRSF" id="PIRSF000850">
    <property type="entry name" value="Phospholipase_D_PSS"/>
    <property type="match status" value="1"/>
</dbReference>
<evidence type="ECO:0000256" key="6">
    <source>
        <dbReference type="ARBA" id="ARBA00022737"/>
    </source>
</evidence>
<keyword evidence="5 11" id="KW-0808">Transferase</keyword>
<evidence type="ECO:0000313" key="14">
    <source>
        <dbReference type="Proteomes" id="UP001620626"/>
    </source>
</evidence>
<evidence type="ECO:0000313" key="13">
    <source>
        <dbReference type="EMBL" id="KAL3104486.1"/>
    </source>
</evidence>
<gene>
    <name evidence="13" type="ORF">niasHT_027196</name>
</gene>
<dbReference type="GO" id="GO:0008444">
    <property type="term" value="F:CDP-diacylglycerol-glycerol-3-phosphate 3-phosphatidyltransferase activity"/>
    <property type="evidence" value="ECO:0007669"/>
    <property type="project" value="UniProtKB-EC"/>
</dbReference>
<evidence type="ECO:0000256" key="10">
    <source>
        <dbReference type="ARBA" id="ARBA00048586"/>
    </source>
</evidence>
<dbReference type="Proteomes" id="UP001620626">
    <property type="component" value="Unassembled WGS sequence"/>
</dbReference>
<keyword evidence="6" id="KW-0677">Repeat</keyword>
<comment type="similarity">
    <text evidence="3 11">Belongs to the CDP-alcohol phosphatidyltransferase class-II family.</text>
</comment>
<evidence type="ECO:0000256" key="11">
    <source>
        <dbReference type="RuleBase" id="RU365024"/>
    </source>
</evidence>
<dbReference type="EMBL" id="JBICBT010000710">
    <property type="protein sequence ID" value="KAL3104486.1"/>
    <property type="molecule type" value="Genomic_DNA"/>
</dbReference>
<evidence type="ECO:0000256" key="2">
    <source>
        <dbReference type="ARBA" id="ARBA00005042"/>
    </source>
</evidence>
<dbReference type="InterPro" id="IPR016270">
    <property type="entry name" value="PGS1"/>
</dbReference>
<keyword evidence="11" id="KW-0547">Nucleotide-binding</keyword>
<dbReference type="Gene3D" id="3.30.870.10">
    <property type="entry name" value="Endonuclease Chain A"/>
    <property type="match status" value="2"/>
</dbReference>
<evidence type="ECO:0000256" key="4">
    <source>
        <dbReference type="ARBA" id="ARBA00022516"/>
    </source>
</evidence>
<dbReference type="Pfam" id="PF13091">
    <property type="entry name" value="PLDc_2"/>
    <property type="match status" value="1"/>
</dbReference>
<accession>A0ABD2KNQ2</accession>
<keyword evidence="9 11" id="KW-1208">Phospholipid metabolism</keyword>
<dbReference type="CDD" id="cd09135">
    <property type="entry name" value="PLDc_PGS1_euk_1"/>
    <property type="match status" value="1"/>
</dbReference>
<dbReference type="PROSITE" id="PS50035">
    <property type="entry name" value="PLD"/>
    <property type="match status" value="1"/>
</dbReference>
<dbReference type="EC" id="2.7.8.5" evidence="11"/>
<evidence type="ECO:0000256" key="9">
    <source>
        <dbReference type="ARBA" id="ARBA00023264"/>
    </source>
</evidence>
<evidence type="ECO:0000256" key="7">
    <source>
        <dbReference type="ARBA" id="ARBA00023098"/>
    </source>
</evidence>
<keyword evidence="4 11" id="KW-0444">Lipid biosynthesis</keyword>
<organism evidence="13 14">
    <name type="scientific">Heterodera trifolii</name>
    <dbReference type="NCBI Taxonomy" id="157864"/>
    <lineage>
        <taxon>Eukaryota</taxon>
        <taxon>Metazoa</taxon>
        <taxon>Ecdysozoa</taxon>
        <taxon>Nematoda</taxon>
        <taxon>Chromadorea</taxon>
        <taxon>Rhabditida</taxon>
        <taxon>Tylenchina</taxon>
        <taxon>Tylenchomorpha</taxon>
        <taxon>Tylenchoidea</taxon>
        <taxon>Heteroderidae</taxon>
        <taxon>Heteroderinae</taxon>
        <taxon>Heterodera</taxon>
    </lineage>
</organism>
<protein>
    <recommendedName>
        <fullName evidence="11">CDP-diacylglycerol--glycerol-3-phosphate 3-phosphatidyltransferase</fullName>
        <ecNumber evidence="11">2.7.8.5</ecNumber>
    </recommendedName>
</protein>
<dbReference type="SUPFAM" id="SSF56024">
    <property type="entry name" value="Phospholipase D/nuclease"/>
    <property type="match status" value="1"/>
</dbReference>
<dbReference type="PANTHER" id="PTHR12586:SF1">
    <property type="entry name" value="CDP-DIACYLGLYCEROL--GLYCEROL-3-PHOSPHATE 3-PHOSPHATIDYLTRANSFERASE, MITOCHONDRIAL"/>
    <property type="match status" value="1"/>
</dbReference>
<evidence type="ECO:0000256" key="3">
    <source>
        <dbReference type="ARBA" id="ARBA00010682"/>
    </source>
</evidence>
<keyword evidence="11" id="KW-0067">ATP-binding</keyword>
<dbReference type="CDD" id="cd09137">
    <property type="entry name" value="PLDc_PGS1_euk_2"/>
    <property type="match status" value="1"/>
</dbReference>
<dbReference type="PANTHER" id="PTHR12586">
    <property type="entry name" value="CDP-DIACYLGLYCEROL--SERINE O-PHOSPHATIDYLTRANSFERASE"/>
    <property type="match status" value="1"/>
</dbReference>
<evidence type="ECO:0000259" key="12">
    <source>
        <dbReference type="PROSITE" id="PS50035"/>
    </source>
</evidence>
<dbReference type="InterPro" id="IPR001736">
    <property type="entry name" value="PLipase_D/transphosphatidylase"/>
</dbReference>
<dbReference type="GO" id="GO:0008654">
    <property type="term" value="P:phospholipid biosynthetic process"/>
    <property type="evidence" value="ECO:0007669"/>
    <property type="project" value="UniProtKB-KW"/>
</dbReference>
<keyword evidence="14" id="KW-1185">Reference proteome</keyword>
<evidence type="ECO:0000256" key="8">
    <source>
        <dbReference type="ARBA" id="ARBA00023209"/>
    </source>
</evidence>
<keyword evidence="8 11" id="KW-0594">Phospholipid biosynthesis</keyword>
<evidence type="ECO:0000256" key="1">
    <source>
        <dbReference type="ARBA" id="ARBA00003537"/>
    </source>
</evidence>
<evidence type="ECO:0000256" key="5">
    <source>
        <dbReference type="ARBA" id="ARBA00022679"/>
    </source>
</evidence>
<dbReference type="AlphaFoldDB" id="A0ABD2KNQ2"/>
<proteinExistence type="inferred from homology"/>
<dbReference type="GO" id="GO:0005524">
    <property type="term" value="F:ATP binding"/>
    <property type="evidence" value="ECO:0007669"/>
    <property type="project" value="UniProtKB-KW"/>
</dbReference>
<keyword evidence="11" id="KW-0496">Mitochondrion</keyword>
<comment type="subcellular location">
    <subcellularLocation>
        <location evidence="11">Mitochondrion</location>
    </subcellularLocation>
</comment>
<feature type="domain" description="PLD phosphodiesterase" evidence="12">
    <location>
        <begin position="148"/>
        <end position="174"/>
    </location>
</feature>
<dbReference type="InterPro" id="IPR025202">
    <property type="entry name" value="PLD-like_dom"/>
</dbReference>
<name>A0ABD2KNQ2_9BILA</name>
<sequence>MSSSTPSPLFSSFLNCDDSNFCFPVPSSSVHFLRSPDHFYNTLLQRVESAKRRVVLSALYLGTDALEQRLVHRLAVAAKSVATKRPVEVRILLDFFRATRGATANDGKSSTTMLAPLCIYDNVEVRLFHTPNLRGLLKSLLPERTNEIVGLQHMKFFVFDDTVLITGANLSDQYFVNRRDRYLLIEDCPLLADFFVDLFHLVGDNSFRLLADGRVEFTAGGTLSPIHPETGSFPRIQSQICDAVDKLFAKYKAKVAKQKATDTKMPDSADGTTTFVVPFLQMGLFNVNQEVELLSKLFSCCTTTSGQNVDDKLHRLDFTLISAYFNLFDPYADLILRKCSAPFKIVFASPQANGFLGAHGLSGHIPAMYELYALDFVRRTVHANQTDRIAFSEWTRPGWTFHGKGIWVEEWHRRRPQNDATTAAAADGADTAWRPGPRVATVVGSSNFGSRSVHRDLEAQLLLVTDNDALRERIAEEKNSLFVHSELLDPSVFLRRDCLIPAWLKYAARLFRHFF</sequence>
<reference evidence="13 14" key="1">
    <citation type="submission" date="2024-10" db="EMBL/GenBank/DDBJ databases">
        <authorList>
            <person name="Kim D."/>
        </authorList>
    </citation>
    <scope>NUCLEOTIDE SEQUENCE [LARGE SCALE GENOMIC DNA]</scope>
    <source>
        <strain evidence="13">BH-2024</strain>
    </source>
</reference>
<dbReference type="GO" id="GO:0005739">
    <property type="term" value="C:mitochondrion"/>
    <property type="evidence" value="ECO:0007669"/>
    <property type="project" value="UniProtKB-SubCell"/>
</dbReference>